<evidence type="ECO:0000313" key="2">
    <source>
        <dbReference type="EMBL" id="KAK4077200.1"/>
    </source>
</evidence>
<feature type="region of interest" description="Disordered" evidence="1">
    <location>
        <begin position="146"/>
        <end position="166"/>
    </location>
</feature>
<organism evidence="2 3">
    <name type="scientific">Purpureocillium lilacinum</name>
    <name type="common">Paecilomyces lilacinus</name>
    <dbReference type="NCBI Taxonomy" id="33203"/>
    <lineage>
        <taxon>Eukaryota</taxon>
        <taxon>Fungi</taxon>
        <taxon>Dikarya</taxon>
        <taxon>Ascomycota</taxon>
        <taxon>Pezizomycotina</taxon>
        <taxon>Sordariomycetes</taxon>
        <taxon>Hypocreomycetidae</taxon>
        <taxon>Hypocreales</taxon>
        <taxon>Ophiocordycipitaceae</taxon>
        <taxon>Purpureocillium</taxon>
    </lineage>
</organism>
<keyword evidence="3" id="KW-1185">Reference proteome</keyword>
<evidence type="ECO:0000256" key="1">
    <source>
        <dbReference type="SAM" id="MobiDB-lite"/>
    </source>
</evidence>
<dbReference type="EMBL" id="JAWRVI010000106">
    <property type="protein sequence ID" value="KAK4077200.1"/>
    <property type="molecule type" value="Genomic_DNA"/>
</dbReference>
<feature type="region of interest" description="Disordered" evidence="1">
    <location>
        <begin position="70"/>
        <end position="94"/>
    </location>
</feature>
<reference evidence="2 3" key="1">
    <citation type="journal article" date="2024" name="Microbiol. Resour. Announc.">
        <title>Genome annotations for the ascomycete fungi Trichoderma harzianum, Trichoderma aggressivum, and Purpureocillium lilacinum.</title>
        <authorList>
            <person name="Beijen E.P.W."/>
            <person name="Ohm R.A."/>
        </authorList>
    </citation>
    <scope>NUCLEOTIDE SEQUENCE [LARGE SCALE GENOMIC DNA]</scope>
    <source>
        <strain evidence="2 3">CBS 150709</strain>
    </source>
</reference>
<dbReference type="Proteomes" id="UP001287286">
    <property type="component" value="Unassembled WGS sequence"/>
</dbReference>
<accession>A0ABR0BGS1</accession>
<protein>
    <submittedName>
        <fullName evidence="2">Uncharacterized protein</fullName>
    </submittedName>
</protein>
<gene>
    <name evidence="2" type="ORF">Purlil1_12473</name>
</gene>
<comment type="caution">
    <text evidence="2">The sequence shown here is derived from an EMBL/GenBank/DDBJ whole genome shotgun (WGS) entry which is preliminary data.</text>
</comment>
<evidence type="ECO:0000313" key="3">
    <source>
        <dbReference type="Proteomes" id="UP001287286"/>
    </source>
</evidence>
<feature type="region of interest" description="Disordered" evidence="1">
    <location>
        <begin position="1"/>
        <end position="21"/>
    </location>
</feature>
<proteinExistence type="predicted"/>
<name>A0ABR0BGS1_PURLI</name>
<sequence length="222" mass="23554">MSGLLSHPEKGGRGAIPKGKCPTMQLTIGRKRTKPINVSTTAAVPNRTGAAQMASATSVHIAVAPEKCAAFTGPSSQPRSRPNERDAPLPRGLDMASNQSLESIHYPNSKAVNQDAEDDYFLGTTSKDVHNPQFGNANCLTTELKGKSTTASQSRNRGNSNSMQSQPLLTCRLRGADADAPDGTQAAEAVLALERFKEHCGNSMQTEVNALERLLLDLASAI</sequence>